<sequence>MLWLRGLPTPASAASEGPSIAHAAPSPDDAGASDAEAGAETSDGRSSVGSGDADGRVLGDVTVFDDVPAVTRLDPALLDALRRAATDARVDGVAFIVNSGWRSPAYQAELLQEAVSEYGSEAEAARWVATPETSPHVSGEAVDIGMMDATDWLAQHGDAYGLCQIYANEMWHYELRPEAVEHGCPAPYIDPTHDPRMQG</sequence>
<evidence type="ECO:0000313" key="4">
    <source>
        <dbReference type="Proteomes" id="UP000291259"/>
    </source>
</evidence>
<dbReference type="PANTHER" id="PTHR34385">
    <property type="entry name" value="D-ALANYL-D-ALANINE CARBOXYPEPTIDASE"/>
    <property type="match status" value="1"/>
</dbReference>
<dbReference type="EMBL" id="CP035491">
    <property type="protein sequence ID" value="QAY74968.1"/>
    <property type="molecule type" value="Genomic_DNA"/>
</dbReference>
<feature type="compositionally biased region" description="Low complexity" evidence="1">
    <location>
        <begin position="23"/>
        <end position="40"/>
    </location>
</feature>
<dbReference type="AlphaFoldDB" id="A0A4P6FWD0"/>
<dbReference type="SUPFAM" id="SSF55166">
    <property type="entry name" value="Hedgehog/DD-peptidase"/>
    <property type="match status" value="1"/>
</dbReference>
<dbReference type="KEGG" id="agf:ET445_10580"/>
<feature type="region of interest" description="Disordered" evidence="1">
    <location>
        <begin position="1"/>
        <end position="53"/>
    </location>
</feature>
<dbReference type="Pfam" id="PF02557">
    <property type="entry name" value="VanY"/>
    <property type="match status" value="1"/>
</dbReference>
<name>A0A4P6FWD0_9MICO</name>
<gene>
    <name evidence="3" type="ORF">ET445_10580</name>
</gene>
<dbReference type="OrthoDB" id="3293184at2"/>
<proteinExistence type="predicted"/>
<dbReference type="InterPro" id="IPR009045">
    <property type="entry name" value="Zn_M74/Hedgehog-like"/>
</dbReference>
<evidence type="ECO:0000256" key="1">
    <source>
        <dbReference type="SAM" id="MobiDB-lite"/>
    </source>
</evidence>
<dbReference type="GO" id="GO:0006508">
    <property type="term" value="P:proteolysis"/>
    <property type="evidence" value="ECO:0007669"/>
    <property type="project" value="InterPro"/>
</dbReference>
<dbReference type="Gene3D" id="3.30.1380.10">
    <property type="match status" value="1"/>
</dbReference>
<protein>
    <submittedName>
        <fullName evidence="3">Peptidase M15</fullName>
    </submittedName>
</protein>
<dbReference type="InterPro" id="IPR003709">
    <property type="entry name" value="VanY-like_core_dom"/>
</dbReference>
<feature type="domain" description="D-alanyl-D-alanine carboxypeptidase-like core" evidence="2">
    <location>
        <begin position="72"/>
        <end position="162"/>
    </location>
</feature>
<dbReference type="GO" id="GO:0008233">
    <property type="term" value="F:peptidase activity"/>
    <property type="evidence" value="ECO:0007669"/>
    <property type="project" value="InterPro"/>
</dbReference>
<dbReference type="CDD" id="cd14846">
    <property type="entry name" value="Peptidase_M15_like"/>
    <property type="match status" value="1"/>
</dbReference>
<accession>A0A4P6FWD0</accession>
<reference evidence="3 4" key="1">
    <citation type="submission" date="2019-01" db="EMBL/GenBank/DDBJ databases">
        <title>Genome sequencing of strain FW100M-8.</title>
        <authorList>
            <person name="Heo J."/>
            <person name="Kim S.-J."/>
            <person name="Kim J.-S."/>
            <person name="Hong S.-B."/>
            <person name="Kwon S.-W."/>
        </authorList>
    </citation>
    <scope>NUCLEOTIDE SEQUENCE [LARGE SCALE GENOMIC DNA]</scope>
    <source>
        <strain evidence="3 4">FW100M-8</strain>
    </source>
</reference>
<keyword evidence="4" id="KW-1185">Reference proteome</keyword>
<dbReference type="Proteomes" id="UP000291259">
    <property type="component" value="Chromosome"/>
</dbReference>
<evidence type="ECO:0000313" key="3">
    <source>
        <dbReference type="EMBL" id="QAY74968.1"/>
    </source>
</evidence>
<evidence type="ECO:0000259" key="2">
    <source>
        <dbReference type="Pfam" id="PF02557"/>
    </source>
</evidence>
<organism evidence="3 4">
    <name type="scientific">Agromyces protaetiae</name>
    <dbReference type="NCBI Taxonomy" id="2509455"/>
    <lineage>
        <taxon>Bacteria</taxon>
        <taxon>Bacillati</taxon>
        <taxon>Actinomycetota</taxon>
        <taxon>Actinomycetes</taxon>
        <taxon>Micrococcales</taxon>
        <taxon>Microbacteriaceae</taxon>
        <taxon>Agromyces</taxon>
    </lineage>
</organism>
<dbReference type="PANTHER" id="PTHR34385:SF1">
    <property type="entry name" value="PEPTIDOGLYCAN L-ALANYL-D-GLUTAMATE ENDOPEPTIDASE CWLK"/>
    <property type="match status" value="1"/>
</dbReference>
<dbReference type="InterPro" id="IPR052179">
    <property type="entry name" value="DD-CPase-like"/>
</dbReference>